<reference evidence="2 3" key="1">
    <citation type="journal article" date="2018" name="Nat. Ecol. Evol.">
        <title>Shark genomes provide insights into elasmobranch evolution and the origin of vertebrates.</title>
        <authorList>
            <person name="Hara Y"/>
            <person name="Yamaguchi K"/>
            <person name="Onimaru K"/>
            <person name="Kadota M"/>
            <person name="Koyanagi M"/>
            <person name="Keeley SD"/>
            <person name="Tatsumi K"/>
            <person name="Tanaka K"/>
            <person name="Motone F"/>
            <person name="Kageyama Y"/>
            <person name="Nozu R"/>
            <person name="Adachi N"/>
            <person name="Nishimura O"/>
            <person name="Nakagawa R"/>
            <person name="Tanegashima C"/>
            <person name="Kiyatake I"/>
            <person name="Matsumoto R"/>
            <person name="Murakumo K"/>
            <person name="Nishida K"/>
            <person name="Terakita A"/>
            <person name="Kuratani S"/>
            <person name="Sato K"/>
            <person name="Hyodo S Kuraku.S."/>
        </authorList>
    </citation>
    <scope>NUCLEOTIDE SEQUENCE [LARGE SCALE GENOMIC DNA]</scope>
</reference>
<accession>A0A401TK66</accession>
<feature type="non-terminal residue" evidence="2">
    <location>
        <position position="31"/>
    </location>
</feature>
<comment type="caution">
    <text evidence="2">The sequence shown here is derived from an EMBL/GenBank/DDBJ whole genome shotgun (WGS) entry which is preliminary data.</text>
</comment>
<name>A0A401TK66_CHIPU</name>
<evidence type="ECO:0000313" key="3">
    <source>
        <dbReference type="Proteomes" id="UP000287033"/>
    </source>
</evidence>
<sequence length="31" mass="3398">MSPATLSRILPTTTREPAPTSRHLRAPPTLQ</sequence>
<proteinExistence type="predicted"/>
<dbReference type="Proteomes" id="UP000287033">
    <property type="component" value="Unassembled WGS sequence"/>
</dbReference>
<evidence type="ECO:0000313" key="2">
    <source>
        <dbReference type="EMBL" id="GCC43017.1"/>
    </source>
</evidence>
<dbReference type="EMBL" id="BEZZ01095492">
    <property type="protein sequence ID" value="GCC43017.1"/>
    <property type="molecule type" value="Genomic_DNA"/>
</dbReference>
<keyword evidence="3" id="KW-1185">Reference proteome</keyword>
<feature type="region of interest" description="Disordered" evidence="1">
    <location>
        <begin position="1"/>
        <end position="31"/>
    </location>
</feature>
<dbReference type="AlphaFoldDB" id="A0A401TK66"/>
<evidence type="ECO:0000256" key="1">
    <source>
        <dbReference type="SAM" id="MobiDB-lite"/>
    </source>
</evidence>
<organism evidence="2 3">
    <name type="scientific">Chiloscyllium punctatum</name>
    <name type="common">Brownbanded bambooshark</name>
    <name type="synonym">Hemiscyllium punctatum</name>
    <dbReference type="NCBI Taxonomy" id="137246"/>
    <lineage>
        <taxon>Eukaryota</taxon>
        <taxon>Metazoa</taxon>
        <taxon>Chordata</taxon>
        <taxon>Craniata</taxon>
        <taxon>Vertebrata</taxon>
        <taxon>Chondrichthyes</taxon>
        <taxon>Elasmobranchii</taxon>
        <taxon>Galeomorphii</taxon>
        <taxon>Galeoidea</taxon>
        <taxon>Orectolobiformes</taxon>
        <taxon>Hemiscylliidae</taxon>
        <taxon>Chiloscyllium</taxon>
    </lineage>
</organism>
<protein>
    <submittedName>
        <fullName evidence="2">Uncharacterized protein</fullName>
    </submittedName>
</protein>
<gene>
    <name evidence="2" type="ORF">chiPu_0027112</name>
</gene>